<dbReference type="GO" id="GO:0006355">
    <property type="term" value="P:regulation of DNA-templated transcription"/>
    <property type="evidence" value="ECO:0007669"/>
    <property type="project" value="InterPro"/>
</dbReference>
<dbReference type="Gene3D" id="1.25.40.10">
    <property type="entry name" value="Tetratricopeptide repeat domain"/>
    <property type="match status" value="2"/>
</dbReference>
<protein>
    <submittedName>
        <fullName evidence="7">Tetratricopeptide repeat protein</fullName>
    </submittedName>
</protein>
<dbReference type="RefSeq" id="WP_164456040.1">
    <property type="nucleotide sequence ID" value="NZ_JAAIJQ010000118.1"/>
</dbReference>
<dbReference type="InterPro" id="IPR001867">
    <property type="entry name" value="OmpR/PhoB-type_DNA-bd"/>
</dbReference>
<reference evidence="7 8" key="1">
    <citation type="submission" date="2020-02" db="EMBL/GenBank/DDBJ databases">
        <title>Genome sequences of Thiorhodococcus mannitoliphagus and Thiorhodococcus minor, purple sulfur photosynthetic bacteria in the gammaproteobacterial family, Chromatiaceae.</title>
        <authorList>
            <person name="Aviles F.A."/>
            <person name="Meyer T.E."/>
            <person name="Kyndt J.A."/>
        </authorList>
    </citation>
    <scope>NUCLEOTIDE SEQUENCE [LARGE SCALE GENOMIC DNA]</scope>
    <source>
        <strain evidence="7 8">DSM 11518</strain>
    </source>
</reference>
<evidence type="ECO:0000256" key="4">
    <source>
        <dbReference type="SAM" id="MobiDB-lite"/>
    </source>
</evidence>
<dbReference type="InterPro" id="IPR036388">
    <property type="entry name" value="WH-like_DNA-bd_sf"/>
</dbReference>
<feature type="region of interest" description="Disordered" evidence="4">
    <location>
        <begin position="1"/>
        <end position="22"/>
    </location>
</feature>
<dbReference type="GO" id="GO:0003677">
    <property type="term" value="F:DNA binding"/>
    <property type="evidence" value="ECO:0007669"/>
    <property type="project" value="UniProtKB-UniRule"/>
</dbReference>
<gene>
    <name evidence="7" type="ORF">G3446_23870</name>
</gene>
<dbReference type="Proteomes" id="UP000483379">
    <property type="component" value="Unassembled WGS sequence"/>
</dbReference>
<feature type="domain" description="OmpR/PhoB-type" evidence="6">
    <location>
        <begin position="18"/>
        <end position="116"/>
    </location>
</feature>
<evidence type="ECO:0000256" key="3">
    <source>
        <dbReference type="PROSITE-ProRule" id="PRU01091"/>
    </source>
</evidence>
<evidence type="ECO:0000313" key="8">
    <source>
        <dbReference type="Proteomes" id="UP000483379"/>
    </source>
</evidence>
<dbReference type="GO" id="GO:0000160">
    <property type="term" value="P:phosphorelay signal transduction system"/>
    <property type="evidence" value="ECO:0007669"/>
    <property type="project" value="InterPro"/>
</dbReference>
<dbReference type="InterPro" id="IPR016032">
    <property type="entry name" value="Sig_transdc_resp-reg_C-effctor"/>
</dbReference>
<organism evidence="7 8">
    <name type="scientific">Thiorhodococcus minor</name>
    <dbReference type="NCBI Taxonomy" id="57489"/>
    <lineage>
        <taxon>Bacteria</taxon>
        <taxon>Pseudomonadati</taxon>
        <taxon>Pseudomonadota</taxon>
        <taxon>Gammaproteobacteria</taxon>
        <taxon>Chromatiales</taxon>
        <taxon>Chromatiaceae</taxon>
        <taxon>Thiorhodococcus</taxon>
    </lineage>
</organism>
<dbReference type="SMART" id="SM00028">
    <property type="entry name" value="TPR"/>
    <property type="match status" value="4"/>
</dbReference>
<dbReference type="SMART" id="SM00862">
    <property type="entry name" value="Trans_reg_C"/>
    <property type="match status" value="1"/>
</dbReference>
<dbReference type="CDD" id="cd00383">
    <property type="entry name" value="trans_reg_C"/>
    <property type="match status" value="1"/>
</dbReference>
<evidence type="ECO:0000256" key="2">
    <source>
        <dbReference type="PROSITE-ProRule" id="PRU00339"/>
    </source>
</evidence>
<keyword evidence="2" id="KW-0802">TPR repeat</keyword>
<dbReference type="SUPFAM" id="SSF48452">
    <property type="entry name" value="TPR-like"/>
    <property type="match status" value="1"/>
</dbReference>
<dbReference type="InterPro" id="IPR011990">
    <property type="entry name" value="TPR-like_helical_dom_sf"/>
</dbReference>
<feature type="repeat" description="TPR" evidence="2">
    <location>
        <begin position="408"/>
        <end position="441"/>
    </location>
</feature>
<comment type="caution">
    <text evidence="7">The sequence shown here is derived from an EMBL/GenBank/DDBJ whole genome shotgun (WGS) entry which is preliminary data.</text>
</comment>
<accession>A0A6M0K520</accession>
<proteinExistence type="predicted"/>
<evidence type="ECO:0000313" key="7">
    <source>
        <dbReference type="EMBL" id="NEV64868.1"/>
    </source>
</evidence>
<dbReference type="PANTHER" id="PTHR47691">
    <property type="entry name" value="REGULATOR-RELATED"/>
    <property type="match status" value="1"/>
</dbReference>
<feature type="compositionally biased region" description="Low complexity" evidence="4">
    <location>
        <begin position="1"/>
        <end position="10"/>
    </location>
</feature>
<keyword evidence="5" id="KW-0812">Transmembrane</keyword>
<keyword evidence="5" id="KW-1133">Transmembrane helix</keyword>
<keyword evidence="8" id="KW-1185">Reference proteome</keyword>
<sequence>MPMSPANPSAPEDPPPSTKPFRLGPWVVSPATGEIASDGKVARLEPKAMDLLVYLASRPGDVVSRQNLEAHVWRGAVVGYDAITGTVIKLRKALGDRTREPRYIATIPKRGYQLIAPVSSVEEQEPTATAADRDMPSSPGRKRPRSRSGLVAKLVVVLGALAGGMISLYVATTRSPLGPRAHPPSVVVLPFVNLSEDPQQDGFADGMTEDLVTDLSRLSDLSVLASNTSFAFKGKEVTAQQVGKELDVDYVLQGSLRRRDDALRINAQLVDARSGFQRWAERYDRPAVEVFNVQDEVTGQIVKALAVNLTRQEAARLSRRSTNNLAAYDRFQEGQRLSRVFTKATNRQAAAAYRQAIALDPSYGRAYGALAYTLAANYRRGWTDTPQLTSERALELAKKAVALDGSIPQTYWALGYVHLMRRELAQAEAAVSQALTIAPNYADGYGLLALIKNARGEPQAALAAVEKGMRLNPNYTWDYPYNQGRAYYTQGRIDAAITALEAARSRNANAVPVRLHLAAAYARSGRLDDAEWEVQELLAMSSTDTISQLRNAHPTEDPQSMAALIEDLRKAGLPE</sequence>
<name>A0A6M0K520_9GAMM</name>
<dbReference type="PANTHER" id="PTHR47691:SF3">
    <property type="entry name" value="HTH-TYPE TRANSCRIPTIONAL REGULATOR RV0890C-RELATED"/>
    <property type="match status" value="1"/>
</dbReference>
<feature type="transmembrane region" description="Helical" evidence="5">
    <location>
        <begin position="150"/>
        <end position="171"/>
    </location>
</feature>
<feature type="DNA-binding region" description="OmpR/PhoB-type" evidence="3">
    <location>
        <begin position="18"/>
        <end position="116"/>
    </location>
</feature>
<feature type="region of interest" description="Disordered" evidence="4">
    <location>
        <begin position="119"/>
        <end position="146"/>
    </location>
</feature>
<keyword evidence="5" id="KW-0472">Membrane</keyword>
<dbReference type="AlphaFoldDB" id="A0A6M0K520"/>
<dbReference type="Pfam" id="PF13432">
    <property type="entry name" value="TPR_16"/>
    <property type="match status" value="2"/>
</dbReference>
<dbReference type="PROSITE" id="PS51755">
    <property type="entry name" value="OMPR_PHOB"/>
    <property type="match status" value="1"/>
</dbReference>
<dbReference type="Gene3D" id="1.10.10.10">
    <property type="entry name" value="Winged helix-like DNA-binding domain superfamily/Winged helix DNA-binding domain"/>
    <property type="match status" value="1"/>
</dbReference>
<evidence type="ECO:0000256" key="5">
    <source>
        <dbReference type="SAM" id="Phobius"/>
    </source>
</evidence>
<dbReference type="SUPFAM" id="SSF46894">
    <property type="entry name" value="C-terminal effector domain of the bipartite response regulators"/>
    <property type="match status" value="1"/>
</dbReference>
<dbReference type="Pfam" id="PF00486">
    <property type="entry name" value="Trans_reg_C"/>
    <property type="match status" value="1"/>
</dbReference>
<evidence type="ECO:0000256" key="1">
    <source>
        <dbReference type="ARBA" id="ARBA00023125"/>
    </source>
</evidence>
<keyword evidence="1 3" id="KW-0238">DNA-binding</keyword>
<dbReference type="PROSITE" id="PS50005">
    <property type="entry name" value="TPR"/>
    <property type="match status" value="1"/>
</dbReference>
<dbReference type="EMBL" id="JAAIJQ010000118">
    <property type="protein sequence ID" value="NEV64868.1"/>
    <property type="molecule type" value="Genomic_DNA"/>
</dbReference>
<dbReference type="Gene3D" id="3.40.50.10070">
    <property type="entry name" value="TolB, N-terminal domain"/>
    <property type="match status" value="1"/>
</dbReference>
<dbReference type="InterPro" id="IPR019734">
    <property type="entry name" value="TPR_rpt"/>
</dbReference>
<evidence type="ECO:0000259" key="6">
    <source>
        <dbReference type="PROSITE" id="PS51755"/>
    </source>
</evidence>